<dbReference type="Proteomes" id="UP000019678">
    <property type="component" value="Unassembled WGS sequence"/>
</dbReference>
<dbReference type="InterPro" id="IPR029058">
    <property type="entry name" value="AB_hydrolase_fold"/>
</dbReference>
<dbReference type="AlphaFoldDB" id="A0A017TA46"/>
<dbReference type="RefSeq" id="WP_044240770.1">
    <property type="nucleotide sequence ID" value="NZ_ASRX01000018.1"/>
</dbReference>
<dbReference type="EMBL" id="ASRX01000018">
    <property type="protein sequence ID" value="EYF06143.1"/>
    <property type="molecule type" value="Genomic_DNA"/>
</dbReference>
<proteinExistence type="predicted"/>
<sequence>MPTLHCNGVDLHYEERGTGVPVVFSHGLLWSGRMYEAQVEALSENAGDSRGYRCIAYDHRGQGRSQTSPVPYDIETLTADAEALLARLGASPCHFVGLSMGGFVGLRLALRRPELLRSLTLIQSAADAEPRWNVPKYRAMVLFARLAGFGPLVPAVMRIMFGQTFLRDPNRGAIRQRMADALGALDVNRTEAALATVTGRAPVLAELSAIRTPTLVLHGTEDRAIVPARAEQTARAISGAKLVKIPRAGHTSSVEEPAAITRALRTFLDRH</sequence>
<organism evidence="2 3">
    <name type="scientific">Chondromyces apiculatus DSM 436</name>
    <dbReference type="NCBI Taxonomy" id="1192034"/>
    <lineage>
        <taxon>Bacteria</taxon>
        <taxon>Pseudomonadati</taxon>
        <taxon>Myxococcota</taxon>
        <taxon>Polyangia</taxon>
        <taxon>Polyangiales</taxon>
        <taxon>Polyangiaceae</taxon>
        <taxon>Chondromyces</taxon>
    </lineage>
</organism>
<evidence type="ECO:0000259" key="1">
    <source>
        <dbReference type="Pfam" id="PF00561"/>
    </source>
</evidence>
<dbReference type="PRINTS" id="PR00111">
    <property type="entry name" value="ABHYDROLASE"/>
</dbReference>
<keyword evidence="2" id="KW-0378">Hydrolase</keyword>
<name>A0A017TA46_9BACT</name>
<accession>A0A017TA46</accession>
<dbReference type="PRINTS" id="PR00412">
    <property type="entry name" value="EPOXHYDRLASE"/>
</dbReference>
<reference evidence="2 3" key="1">
    <citation type="submission" date="2013-05" db="EMBL/GenBank/DDBJ databases">
        <title>Genome assembly of Chondromyces apiculatus DSM 436.</title>
        <authorList>
            <person name="Sharma G."/>
            <person name="Khatri I."/>
            <person name="Kaur C."/>
            <person name="Mayilraj S."/>
            <person name="Subramanian S."/>
        </authorList>
    </citation>
    <scope>NUCLEOTIDE SEQUENCE [LARGE SCALE GENOMIC DNA]</scope>
    <source>
        <strain evidence="2 3">DSM 436</strain>
    </source>
</reference>
<dbReference type="InterPro" id="IPR000073">
    <property type="entry name" value="AB_hydrolase_1"/>
</dbReference>
<dbReference type="OrthoDB" id="9785408at2"/>
<protein>
    <submittedName>
        <fullName evidence="2">Alpha/beta hydrolase fold protein</fullName>
    </submittedName>
</protein>
<evidence type="ECO:0000313" key="2">
    <source>
        <dbReference type="EMBL" id="EYF06143.1"/>
    </source>
</evidence>
<evidence type="ECO:0000313" key="3">
    <source>
        <dbReference type="Proteomes" id="UP000019678"/>
    </source>
</evidence>
<dbReference type="PANTHER" id="PTHR43433:SF1">
    <property type="entry name" value="BLL5160 PROTEIN"/>
    <property type="match status" value="1"/>
</dbReference>
<dbReference type="Gene3D" id="3.40.50.1820">
    <property type="entry name" value="alpha/beta hydrolase"/>
    <property type="match status" value="1"/>
</dbReference>
<dbReference type="GO" id="GO:0016787">
    <property type="term" value="F:hydrolase activity"/>
    <property type="evidence" value="ECO:0007669"/>
    <property type="project" value="UniProtKB-KW"/>
</dbReference>
<dbReference type="PANTHER" id="PTHR43433">
    <property type="entry name" value="HYDROLASE, ALPHA/BETA FOLD FAMILY PROTEIN"/>
    <property type="match status" value="1"/>
</dbReference>
<comment type="caution">
    <text evidence="2">The sequence shown here is derived from an EMBL/GenBank/DDBJ whole genome shotgun (WGS) entry which is preliminary data.</text>
</comment>
<gene>
    <name evidence="2" type="ORF">CAP_2333</name>
</gene>
<dbReference type="eggNOG" id="COG2267">
    <property type="taxonomic scope" value="Bacteria"/>
</dbReference>
<keyword evidence="3" id="KW-1185">Reference proteome</keyword>
<dbReference type="InterPro" id="IPR050471">
    <property type="entry name" value="AB_hydrolase"/>
</dbReference>
<dbReference type="InterPro" id="IPR000639">
    <property type="entry name" value="Epox_hydrolase-like"/>
</dbReference>
<dbReference type="STRING" id="1192034.CAP_2333"/>
<dbReference type="SUPFAM" id="SSF53474">
    <property type="entry name" value="alpha/beta-Hydrolases"/>
    <property type="match status" value="1"/>
</dbReference>
<feature type="domain" description="AB hydrolase-1" evidence="1">
    <location>
        <begin position="21"/>
        <end position="257"/>
    </location>
</feature>
<dbReference type="Pfam" id="PF00561">
    <property type="entry name" value="Abhydrolase_1"/>
    <property type="match status" value="1"/>
</dbReference>